<reference evidence="2 3" key="1">
    <citation type="submission" date="2023-03" db="EMBL/GenBank/DDBJ databases">
        <authorList>
            <person name="Pearce D."/>
        </authorList>
    </citation>
    <scope>NUCLEOTIDE SEQUENCE [LARGE SCALE GENOMIC DNA]</scope>
    <source>
        <strain evidence="2">Msz</strain>
    </source>
</reference>
<protein>
    <submittedName>
        <fullName evidence="2">Uncharacterized protein</fullName>
    </submittedName>
</protein>
<evidence type="ECO:0000313" key="2">
    <source>
        <dbReference type="EMBL" id="CAI8774949.1"/>
    </source>
</evidence>
<name>A0ABM9HYR7_9GAMM</name>
<organism evidence="2 3">
    <name type="scientific">Methylocaldum szegediense</name>
    <dbReference type="NCBI Taxonomy" id="73780"/>
    <lineage>
        <taxon>Bacteria</taxon>
        <taxon>Pseudomonadati</taxon>
        <taxon>Pseudomonadota</taxon>
        <taxon>Gammaproteobacteria</taxon>
        <taxon>Methylococcales</taxon>
        <taxon>Methylococcaceae</taxon>
        <taxon>Methylocaldum</taxon>
    </lineage>
</organism>
<accession>A0ABM9HYR7</accession>
<feature type="region of interest" description="Disordered" evidence="1">
    <location>
        <begin position="57"/>
        <end position="95"/>
    </location>
</feature>
<sequence length="129" mass="14647">MINMWPWPSRKIDAARRLGNNKHPALLIQKYHGMRFKAASHRARAFVASLHLQREKQGALRVRKQVREESLFPRAEGHRPQGSGRSLDKPGSGLVAHGHRAGRYIAIPRFPRVSAGLGKCQRRLKSDPF</sequence>
<dbReference type="EMBL" id="OX458333">
    <property type="protein sequence ID" value="CAI8774949.1"/>
    <property type="molecule type" value="Genomic_DNA"/>
</dbReference>
<proteinExistence type="predicted"/>
<evidence type="ECO:0000256" key="1">
    <source>
        <dbReference type="SAM" id="MobiDB-lite"/>
    </source>
</evidence>
<evidence type="ECO:0000313" key="3">
    <source>
        <dbReference type="Proteomes" id="UP001162030"/>
    </source>
</evidence>
<dbReference type="Proteomes" id="UP001162030">
    <property type="component" value="Chromosome"/>
</dbReference>
<keyword evidence="3" id="KW-1185">Reference proteome</keyword>
<gene>
    <name evidence="2" type="ORF">MSZNOR_1104</name>
</gene>
<feature type="compositionally biased region" description="Basic and acidic residues" evidence="1">
    <location>
        <begin position="65"/>
        <end position="79"/>
    </location>
</feature>